<proteinExistence type="predicted"/>
<accession>A0ABT1D409</accession>
<dbReference type="EMBL" id="JAFIRR010000064">
    <property type="protein sequence ID" value="MCO6416658.1"/>
    <property type="molecule type" value="Genomic_DNA"/>
</dbReference>
<comment type="caution">
    <text evidence="1">The sequence shown here is derived from an EMBL/GenBank/DDBJ whole genome shotgun (WGS) entry which is preliminary data.</text>
</comment>
<reference evidence="1 2" key="1">
    <citation type="submission" date="2021-12" db="EMBL/GenBank/DDBJ databases">
        <title>Siccirubricoccus leaddurans sp. nov., a high concentration Zn2+ tolerance bacterium.</title>
        <authorList>
            <person name="Cao Y."/>
        </authorList>
    </citation>
    <scope>NUCLEOTIDE SEQUENCE [LARGE SCALE GENOMIC DNA]</scope>
    <source>
        <strain evidence="1 2">KC 17139</strain>
    </source>
</reference>
<sequence>MIPIEPEYTTHNTVEEPWRVARLIRTDGRVREMLRILTAEVKEGEGSQGEFIWTRHVLRLHDDRGTLQAHVTAALGGSAWLAVLGIALSRAWDSEDEGEVEFVVEGEPIPWPLEAVLGEP</sequence>
<dbReference type="Proteomes" id="UP001523392">
    <property type="component" value="Unassembled WGS sequence"/>
</dbReference>
<keyword evidence="2" id="KW-1185">Reference proteome</keyword>
<name>A0ABT1D409_9PROT</name>
<gene>
    <name evidence="1" type="ORF">JYK14_10865</name>
</gene>
<dbReference type="RefSeq" id="WP_252953278.1">
    <property type="nucleotide sequence ID" value="NZ_JAFIRR010000064.1"/>
</dbReference>
<protein>
    <submittedName>
        <fullName evidence="1">Uncharacterized protein</fullName>
    </submittedName>
</protein>
<organism evidence="1 2">
    <name type="scientific">Siccirubricoccus soli</name>
    <dbReference type="NCBI Taxonomy" id="2899147"/>
    <lineage>
        <taxon>Bacteria</taxon>
        <taxon>Pseudomonadati</taxon>
        <taxon>Pseudomonadota</taxon>
        <taxon>Alphaproteobacteria</taxon>
        <taxon>Acetobacterales</taxon>
        <taxon>Roseomonadaceae</taxon>
        <taxon>Siccirubricoccus</taxon>
    </lineage>
</organism>
<evidence type="ECO:0000313" key="1">
    <source>
        <dbReference type="EMBL" id="MCO6416658.1"/>
    </source>
</evidence>
<evidence type="ECO:0000313" key="2">
    <source>
        <dbReference type="Proteomes" id="UP001523392"/>
    </source>
</evidence>